<evidence type="ECO:0000313" key="1">
    <source>
        <dbReference type="EMBL" id="KAH7902788.1"/>
    </source>
</evidence>
<organism evidence="1 2">
    <name type="scientific">Hygrophoropsis aurantiaca</name>
    <dbReference type="NCBI Taxonomy" id="72124"/>
    <lineage>
        <taxon>Eukaryota</taxon>
        <taxon>Fungi</taxon>
        <taxon>Dikarya</taxon>
        <taxon>Basidiomycota</taxon>
        <taxon>Agaricomycotina</taxon>
        <taxon>Agaricomycetes</taxon>
        <taxon>Agaricomycetidae</taxon>
        <taxon>Boletales</taxon>
        <taxon>Coniophorineae</taxon>
        <taxon>Hygrophoropsidaceae</taxon>
        <taxon>Hygrophoropsis</taxon>
    </lineage>
</organism>
<dbReference type="Proteomes" id="UP000790377">
    <property type="component" value="Unassembled WGS sequence"/>
</dbReference>
<protein>
    <submittedName>
        <fullName evidence="1">Uncharacterized protein</fullName>
    </submittedName>
</protein>
<keyword evidence="2" id="KW-1185">Reference proteome</keyword>
<gene>
    <name evidence="1" type="ORF">BJ138DRAFT_278322</name>
</gene>
<name>A0ACB7ZR23_9AGAM</name>
<evidence type="ECO:0000313" key="2">
    <source>
        <dbReference type="Proteomes" id="UP000790377"/>
    </source>
</evidence>
<accession>A0ACB7ZR23</accession>
<sequence>MERYTNFRQRRGDLGRTRELGRHFMIIQLCCSNTYPSEIFSLQLTILTSLDILDRMSGFPRSSHRQLTRNPFSAMDPHSNQGRNCTSKHTLFVRFHRVTIIARVSRNTSTSATFPPDLRSYSLLRDSELQRSGAVHMAIVTVDFNRRHNIVAEYLFPEAIPVSNRIGSIALETIVFLRLRGGFVVYCWV</sequence>
<comment type="caution">
    <text evidence="1">The sequence shown here is derived from an EMBL/GenBank/DDBJ whole genome shotgun (WGS) entry which is preliminary data.</text>
</comment>
<dbReference type="EMBL" id="MU269538">
    <property type="protein sequence ID" value="KAH7902788.1"/>
    <property type="molecule type" value="Genomic_DNA"/>
</dbReference>
<reference evidence="1" key="1">
    <citation type="journal article" date="2021" name="New Phytol.">
        <title>Evolutionary innovations through gain and loss of genes in the ectomycorrhizal Boletales.</title>
        <authorList>
            <person name="Wu G."/>
            <person name="Miyauchi S."/>
            <person name="Morin E."/>
            <person name="Kuo A."/>
            <person name="Drula E."/>
            <person name="Varga T."/>
            <person name="Kohler A."/>
            <person name="Feng B."/>
            <person name="Cao Y."/>
            <person name="Lipzen A."/>
            <person name="Daum C."/>
            <person name="Hundley H."/>
            <person name="Pangilinan J."/>
            <person name="Johnson J."/>
            <person name="Barry K."/>
            <person name="LaButti K."/>
            <person name="Ng V."/>
            <person name="Ahrendt S."/>
            <person name="Min B."/>
            <person name="Choi I.G."/>
            <person name="Park H."/>
            <person name="Plett J.M."/>
            <person name="Magnuson J."/>
            <person name="Spatafora J.W."/>
            <person name="Nagy L.G."/>
            <person name="Henrissat B."/>
            <person name="Grigoriev I.V."/>
            <person name="Yang Z.L."/>
            <person name="Xu J."/>
            <person name="Martin F.M."/>
        </authorList>
    </citation>
    <scope>NUCLEOTIDE SEQUENCE</scope>
    <source>
        <strain evidence="1">ATCC 28755</strain>
    </source>
</reference>
<proteinExistence type="predicted"/>